<accession>A0ABY2IKH0</accession>
<sequence length="277" mass="28898">MRQGGHRSVHSIGIATLLAAILTGCTAPAVHPGPSEASNAAAPAPSATAEEDTVKKVPGLSDLPPGTLIAMGDFSGQGTTGKIQIKANGADHGFDVILTGLQPVPLAGASLELNSLPSTASEWDLQQGFSYYRYDPLSQVSDQTFSTPSVDYGGFETNDPRFMRTAVIWAAPPGAPIGLGSVIATATLTWDLPNMPAGPNVTDHGSAEGAQGQVSLGADDTPFSYLIAPNDTENAIAARFGITAEDLEWLNPDRFGDRLNLANITINLSMDSRGLRW</sequence>
<dbReference type="PROSITE" id="PS51782">
    <property type="entry name" value="LYSM"/>
    <property type="match status" value="1"/>
</dbReference>
<organism evidence="4 5">
    <name type="scientific">Cryobacterium glucosi</name>
    <dbReference type="NCBI Taxonomy" id="1259175"/>
    <lineage>
        <taxon>Bacteria</taxon>
        <taxon>Bacillati</taxon>
        <taxon>Actinomycetota</taxon>
        <taxon>Actinomycetes</taxon>
        <taxon>Micrococcales</taxon>
        <taxon>Microbacteriaceae</taxon>
        <taxon>Cryobacterium</taxon>
    </lineage>
</organism>
<keyword evidence="2" id="KW-0732">Signal</keyword>
<feature type="compositionally biased region" description="Low complexity" evidence="1">
    <location>
        <begin position="34"/>
        <end position="48"/>
    </location>
</feature>
<evidence type="ECO:0000259" key="3">
    <source>
        <dbReference type="PROSITE" id="PS51782"/>
    </source>
</evidence>
<evidence type="ECO:0000313" key="4">
    <source>
        <dbReference type="EMBL" id="TFC18689.1"/>
    </source>
</evidence>
<comment type="caution">
    <text evidence="4">The sequence shown here is derived from an EMBL/GenBank/DDBJ whole genome shotgun (WGS) entry which is preliminary data.</text>
</comment>
<proteinExistence type="predicted"/>
<feature type="region of interest" description="Disordered" evidence="1">
    <location>
        <begin position="33"/>
        <end position="60"/>
    </location>
</feature>
<dbReference type="RefSeq" id="WP_134561859.1">
    <property type="nucleotide sequence ID" value="NZ_SOFS01000031.1"/>
</dbReference>
<dbReference type="EMBL" id="SOFS01000031">
    <property type="protein sequence ID" value="TFC18689.1"/>
    <property type="molecule type" value="Genomic_DNA"/>
</dbReference>
<feature type="signal peptide" evidence="2">
    <location>
        <begin position="1"/>
        <end position="29"/>
    </location>
</feature>
<protein>
    <submittedName>
        <fullName evidence="4">LysM domain-containing protein</fullName>
    </submittedName>
</protein>
<evidence type="ECO:0000256" key="1">
    <source>
        <dbReference type="SAM" id="MobiDB-lite"/>
    </source>
</evidence>
<dbReference type="Proteomes" id="UP000297604">
    <property type="component" value="Unassembled WGS sequence"/>
</dbReference>
<keyword evidence="5" id="KW-1185">Reference proteome</keyword>
<dbReference type="CDD" id="cd00118">
    <property type="entry name" value="LysM"/>
    <property type="match status" value="1"/>
</dbReference>
<gene>
    <name evidence="4" type="ORF">E3O46_13465</name>
</gene>
<dbReference type="InterPro" id="IPR018392">
    <property type="entry name" value="LysM"/>
</dbReference>
<dbReference type="PROSITE" id="PS51257">
    <property type="entry name" value="PROKAR_LIPOPROTEIN"/>
    <property type="match status" value="1"/>
</dbReference>
<feature type="chain" id="PRO_5045149231" evidence="2">
    <location>
        <begin position="30"/>
        <end position="277"/>
    </location>
</feature>
<evidence type="ECO:0000313" key="5">
    <source>
        <dbReference type="Proteomes" id="UP000297604"/>
    </source>
</evidence>
<feature type="domain" description="LysM" evidence="3">
    <location>
        <begin position="223"/>
        <end position="268"/>
    </location>
</feature>
<reference evidence="4 5" key="1">
    <citation type="submission" date="2019-03" db="EMBL/GenBank/DDBJ databases">
        <title>Genomics of glacier-inhabiting Cryobacterium strains.</title>
        <authorList>
            <person name="Liu Q."/>
            <person name="Xin Y.-H."/>
        </authorList>
    </citation>
    <scope>NUCLEOTIDE SEQUENCE [LARGE SCALE GENOMIC DNA]</scope>
    <source>
        <strain evidence="4 5">MDB1-5</strain>
    </source>
</reference>
<evidence type="ECO:0000256" key="2">
    <source>
        <dbReference type="SAM" id="SignalP"/>
    </source>
</evidence>
<name>A0ABY2IKH0_9MICO</name>